<evidence type="ECO:0000259" key="1">
    <source>
        <dbReference type="SMART" id="SM01022"/>
    </source>
</evidence>
<evidence type="ECO:0000313" key="2">
    <source>
        <dbReference type="EMBL" id="KKW17144.1"/>
    </source>
</evidence>
<dbReference type="Pfam" id="PF04266">
    <property type="entry name" value="ASCH"/>
    <property type="match status" value="1"/>
</dbReference>
<dbReference type="Proteomes" id="UP000033982">
    <property type="component" value="Unassembled WGS sequence"/>
</dbReference>
<dbReference type="PANTHER" id="PTHR39203:SF1">
    <property type="entry name" value="CYTOPLASMIC PROTEIN"/>
    <property type="match status" value="1"/>
</dbReference>
<feature type="domain" description="ASCH" evidence="1">
    <location>
        <begin position="32"/>
        <end position="155"/>
    </location>
</feature>
<dbReference type="InterPro" id="IPR009326">
    <property type="entry name" value="DUF984"/>
</dbReference>
<dbReference type="EMBL" id="LCQN01000010">
    <property type="protein sequence ID" value="KKW17144.1"/>
    <property type="molecule type" value="Genomic_DNA"/>
</dbReference>
<dbReference type="PIRSF" id="PIRSF021320">
    <property type="entry name" value="DUF984"/>
    <property type="match status" value="1"/>
</dbReference>
<name>A0A0G1ZD97_9BACT</name>
<comment type="caution">
    <text evidence="2">The sequence shown here is derived from an EMBL/GenBank/DDBJ whole genome shotgun (WGS) entry which is preliminary data.</text>
</comment>
<dbReference type="SUPFAM" id="SSF88697">
    <property type="entry name" value="PUA domain-like"/>
    <property type="match status" value="1"/>
</dbReference>
<dbReference type="InterPro" id="IPR015947">
    <property type="entry name" value="PUA-like_sf"/>
</dbReference>
<sequence length="159" mass="18307">MRTLTSNEMKFWQGYLSSLPAATRPRHPHVEAALPGNREVADELINLYLTGKKTAGSSLVKDFEINNEPLPTVGNYWIVLYKKNKPCCIVKTVRVVFHRFKDIPKSIAKAEGEGDCSVAYWKKVHEELYAPYLEKWQINDLQNTEVVTEFFKVVHKLLK</sequence>
<gene>
    <name evidence="2" type="ORF">UY58_C0010G0006</name>
</gene>
<dbReference type="SMART" id="SM01022">
    <property type="entry name" value="ASCH"/>
    <property type="match status" value="1"/>
</dbReference>
<dbReference type="InterPro" id="IPR007374">
    <property type="entry name" value="ASCH_domain"/>
</dbReference>
<dbReference type="Gene3D" id="3.10.400.10">
    <property type="entry name" value="Sulfate adenylyltransferase"/>
    <property type="match status" value="1"/>
</dbReference>
<accession>A0A0G1ZD97</accession>
<reference evidence="2 3" key="1">
    <citation type="journal article" date="2015" name="Nature">
        <title>rRNA introns, odd ribosomes, and small enigmatic genomes across a large radiation of phyla.</title>
        <authorList>
            <person name="Brown C.T."/>
            <person name="Hug L.A."/>
            <person name="Thomas B.C."/>
            <person name="Sharon I."/>
            <person name="Castelle C.J."/>
            <person name="Singh A."/>
            <person name="Wilkins M.J."/>
            <person name="Williams K.H."/>
            <person name="Banfield J.F."/>
        </authorList>
    </citation>
    <scope>NUCLEOTIDE SEQUENCE [LARGE SCALE GENOMIC DNA]</scope>
</reference>
<proteinExistence type="predicted"/>
<dbReference type="AlphaFoldDB" id="A0A0G1ZD97"/>
<organism evidence="2 3">
    <name type="scientific">Candidatus Magasanikbacteria bacterium GW2011_GWA2_50_22</name>
    <dbReference type="NCBI Taxonomy" id="1619043"/>
    <lineage>
        <taxon>Bacteria</taxon>
        <taxon>Candidatus Magasanikiibacteriota</taxon>
    </lineage>
</organism>
<evidence type="ECO:0000313" key="3">
    <source>
        <dbReference type="Proteomes" id="UP000033982"/>
    </source>
</evidence>
<dbReference type="PANTHER" id="PTHR39203">
    <property type="entry name" value="CYTOPLASMIC PROTEIN-RELATED"/>
    <property type="match status" value="1"/>
</dbReference>
<protein>
    <recommendedName>
        <fullName evidence="1">ASCH domain-containing protein</fullName>
    </recommendedName>
</protein>